<dbReference type="SUPFAM" id="SSF46689">
    <property type="entry name" value="Homeodomain-like"/>
    <property type="match status" value="1"/>
</dbReference>
<dbReference type="Gene3D" id="1.10.10.10">
    <property type="entry name" value="Winged helix-like DNA-binding domain superfamily/Winged helix DNA-binding domain"/>
    <property type="match status" value="1"/>
</dbReference>
<dbReference type="PANTHER" id="PTHR30514:SF18">
    <property type="entry name" value="RPIR-FAMILY TRANSCRIPTIONAL REGULATOR"/>
    <property type="match status" value="1"/>
</dbReference>
<gene>
    <name evidence="2" type="ORF">EV663_110100</name>
</gene>
<dbReference type="GO" id="GO:0003677">
    <property type="term" value="F:DNA binding"/>
    <property type="evidence" value="ECO:0007669"/>
    <property type="project" value="InterPro"/>
</dbReference>
<dbReference type="InterPro" id="IPR036388">
    <property type="entry name" value="WH-like_DNA-bd_sf"/>
</dbReference>
<accession>A0A4R2RDL0</accession>
<dbReference type="PANTHER" id="PTHR30514">
    <property type="entry name" value="GLUCOKINASE"/>
    <property type="match status" value="1"/>
</dbReference>
<dbReference type="AlphaFoldDB" id="A0A4R2RDL0"/>
<name>A0A4R2RDL0_9RHOB</name>
<dbReference type="PROSITE" id="PS51071">
    <property type="entry name" value="HTH_RPIR"/>
    <property type="match status" value="1"/>
</dbReference>
<protein>
    <submittedName>
        <fullName evidence="2">RpiR family transcriptional regulator</fullName>
    </submittedName>
</protein>
<keyword evidence="3" id="KW-1185">Reference proteome</keyword>
<comment type="caution">
    <text evidence="2">The sequence shown here is derived from an EMBL/GenBank/DDBJ whole genome shotgun (WGS) entry which is preliminary data.</text>
</comment>
<evidence type="ECO:0000313" key="2">
    <source>
        <dbReference type="EMBL" id="TCP60418.1"/>
    </source>
</evidence>
<evidence type="ECO:0000313" key="3">
    <source>
        <dbReference type="Proteomes" id="UP000295050"/>
    </source>
</evidence>
<dbReference type="GO" id="GO:0003700">
    <property type="term" value="F:DNA-binding transcription factor activity"/>
    <property type="evidence" value="ECO:0007669"/>
    <property type="project" value="InterPro"/>
</dbReference>
<dbReference type="Proteomes" id="UP000295050">
    <property type="component" value="Unassembled WGS sequence"/>
</dbReference>
<feature type="domain" description="HTH rpiR-type" evidence="1">
    <location>
        <begin position="42"/>
        <end position="118"/>
    </location>
</feature>
<dbReference type="InterPro" id="IPR047640">
    <property type="entry name" value="RpiR-like"/>
</dbReference>
<dbReference type="EMBL" id="SLXU01000010">
    <property type="protein sequence ID" value="TCP60418.1"/>
    <property type="molecule type" value="Genomic_DNA"/>
</dbReference>
<dbReference type="InterPro" id="IPR009057">
    <property type="entry name" value="Homeodomain-like_sf"/>
</dbReference>
<evidence type="ECO:0000259" key="1">
    <source>
        <dbReference type="PROSITE" id="PS51071"/>
    </source>
</evidence>
<sequence length="211" mass="23569">MSWGVFRVSCPIPHRIAKTQRFFIGSLKNKCPCFIMDATLRLRLCARLVDEIETLPPRMQAAAKYVVDNGNDFGLDPIRASAKKIGVSPNTLVRLARHLGFDSFDALRAAFRTALVERHDSDSGETWLRRMAAAGPMGAAQARVARNELDIVGRSLQLLRPELAAAVTEDLTAARNVYVTATRASYTLAYYFHYVARMARKRRLTVTRLSA</sequence>
<proteinExistence type="predicted"/>
<dbReference type="GO" id="GO:0097367">
    <property type="term" value="F:carbohydrate derivative binding"/>
    <property type="evidence" value="ECO:0007669"/>
    <property type="project" value="InterPro"/>
</dbReference>
<reference evidence="2 3" key="1">
    <citation type="submission" date="2019-03" db="EMBL/GenBank/DDBJ databases">
        <title>Genomic Encyclopedia of Type Strains, Phase IV (KMG-IV): sequencing the most valuable type-strain genomes for metagenomic binning, comparative biology and taxonomic classification.</title>
        <authorList>
            <person name="Goeker M."/>
        </authorList>
    </citation>
    <scope>NUCLEOTIDE SEQUENCE [LARGE SCALE GENOMIC DNA]</scope>
    <source>
        <strain evidence="2 3">DSM 24766</strain>
    </source>
</reference>
<organism evidence="2 3">
    <name type="scientific">Rhodovulum bhavnagarense</name>
    <dbReference type="NCBI Taxonomy" id="992286"/>
    <lineage>
        <taxon>Bacteria</taxon>
        <taxon>Pseudomonadati</taxon>
        <taxon>Pseudomonadota</taxon>
        <taxon>Alphaproteobacteria</taxon>
        <taxon>Rhodobacterales</taxon>
        <taxon>Paracoccaceae</taxon>
        <taxon>Rhodovulum</taxon>
    </lineage>
</organism>
<dbReference type="InterPro" id="IPR000281">
    <property type="entry name" value="HTH_RpiR"/>
</dbReference>